<reference evidence="1 2" key="1">
    <citation type="journal article" date="2021" name="Hortic Res">
        <title>High-quality reference genome and annotation aids understanding of berry development for evergreen blueberry (Vaccinium darrowii).</title>
        <authorList>
            <person name="Yu J."/>
            <person name="Hulse-Kemp A.M."/>
            <person name="Babiker E."/>
            <person name="Staton M."/>
        </authorList>
    </citation>
    <scope>NUCLEOTIDE SEQUENCE [LARGE SCALE GENOMIC DNA]</scope>
    <source>
        <strain evidence="2">cv. NJ 8807/NJ 8810</strain>
        <tissue evidence="1">Young leaf</tissue>
    </source>
</reference>
<proteinExistence type="predicted"/>
<dbReference type="Proteomes" id="UP000828048">
    <property type="component" value="Chromosome 9"/>
</dbReference>
<evidence type="ECO:0000313" key="2">
    <source>
        <dbReference type="Proteomes" id="UP000828048"/>
    </source>
</evidence>
<organism evidence="1 2">
    <name type="scientific">Vaccinium darrowii</name>
    <dbReference type="NCBI Taxonomy" id="229202"/>
    <lineage>
        <taxon>Eukaryota</taxon>
        <taxon>Viridiplantae</taxon>
        <taxon>Streptophyta</taxon>
        <taxon>Embryophyta</taxon>
        <taxon>Tracheophyta</taxon>
        <taxon>Spermatophyta</taxon>
        <taxon>Magnoliopsida</taxon>
        <taxon>eudicotyledons</taxon>
        <taxon>Gunneridae</taxon>
        <taxon>Pentapetalae</taxon>
        <taxon>asterids</taxon>
        <taxon>Ericales</taxon>
        <taxon>Ericaceae</taxon>
        <taxon>Vaccinioideae</taxon>
        <taxon>Vaccinieae</taxon>
        <taxon>Vaccinium</taxon>
    </lineage>
</organism>
<sequence length="115" mass="12783">MAHLAPKAKVLRDGRWSEEEAAILVPGDVISIKLRDIVPTDACTLEGDPSKIDQSLTCESLPVTKGPGPRGPLSKVVLLFMEQMKMKLVKQQSQDERTRGGRLSYLGWLEKIREV</sequence>
<comment type="caution">
    <text evidence="1">The sequence shown here is derived from an EMBL/GenBank/DDBJ whole genome shotgun (WGS) entry which is preliminary data.</text>
</comment>
<accession>A0ACB7ZJ33</accession>
<keyword evidence="2" id="KW-1185">Reference proteome</keyword>
<protein>
    <submittedName>
        <fullName evidence="1">Uncharacterized protein</fullName>
    </submittedName>
</protein>
<gene>
    <name evidence="1" type="ORF">Vadar_013870</name>
</gene>
<dbReference type="EMBL" id="CM037159">
    <property type="protein sequence ID" value="KAH7865981.1"/>
    <property type="molecule type" value="Genomic_DNA"/>
</dbReference>
<evidence type="ECO:0000313" key="1">
    <source>
        <dbReference type="EMBL" id="KAH7865981.1"/>
    </source>
</evidence>
<name>A0ACB7ZJ33_9ERIC</name>